<accession>A0A6G1D673</accession>
<sequence length="59" mass="6779">MRNLVDNLGGQLVELILADDARCLELFAWFKNPSDQPQLIDLEIPEKTRQVLRDRGTRG</sequence>
<reference evidence="1 2" key="1">
    <citation type="submission" date="2019-11" db="EMBL/GenBank/DDBJ databases">
        <title>Whole genome sequence of Oryza granulata.</title>
        <authorList>
            <person name="Li W."/>
        </authorList>
    </citation>
    <scope>NUCLEOTIDE SEQUENCE [LARGE SCALE GENOMIC DNA]</scope>
    <source>
        <strain evidence="2">cv. Menghai</strain>
        <tissue evidence="1">Leaf</tissue>
    </source>
</reference>
<dbReference type="Proteomes" id="UP000479710">
    <property type="component" value="Unassembled WGS sequence"/>
</dbReference>
<name>A0A6G1D673_9ORYZ</name>
<dbReference type="OrthoDB" id="682567at2759"/>
<evidence type="ECO:0000313" key="1">
    <source>
        <dbReference type="EMBL" id="KAF0908248.1"/>
    </source>
</evidence>
<organism evidence="1 2">
    <name type="scientific">Oryza meyeriana var. granulata</name>
    <dbReference type="NCBI Taxonomy" id="110450"/>
    <lineage>
        <taxon>Eukaryota</taxon>
        <taxon>Viridiplantae</taxon>
        <taxon>Streptophyta</taxon>
        <taxon>Embryophyta</taxon>
        <taxon>Tracheophyta</taxon>
        <taxon>Spermatophyta</taxon>
        <taxon>Magnoliopsida</taxon>
        <taxon>Liliopsida</taxon>
        <taxon>Poales</taxon>
        <taxon>Poaceae</taxon>
        <taxon>BOP clade</taxon>
        <taxon>Oryzoideae</taxon>
        <taxon>Oryzeae</taxon>
        <taxon>Oryzinae</taxon>
        <taxon>Oryza</taxon>
        <taxon>Oryza meyeriana</taxon>
    </lineage>
</organism>
<dbReference type="AlphaFoldDB" id="A0A6G1D673"/>
<evidence type="ECO:0000313" key="2">
    <source>
        <dbReference type="Proteomes" id="UP000479710"/>
    </source>
</evidence>
<dbReference type="EMBL" id="SPHZ02000007">
    <property type="protein sequence ID" value="KAF0908248.1"/>
    <property type="molecule type" value="Genomic_DNA"/>
</dbReference>
<keyword evidence="2" id="KW-1185">Reference proteome</keyword>
<gene>
    <name evidence="1" type="ORF">E2562_023869</name>
</gene>
<proteinExistence type="predicted"/>
<protein>
    <submittedName>
        <fullName evidence="1">Uncharacterized protein</fullName>
    </submittedName>
</protein>
<comment type="caution">
    <text evidence="1">The sequence shown here is derived from an EMBL/GenBank/DDBJ whole genome shotgun (WGS) entry which is preliminary data.</text>
</comment>